<accession>A0A2H0U966</accession>
<dbReference type="Proteomes" id="UP000230179">
    <property type="component" value="Unassembled WGS sequence"/>
</dbReference>
<proteinExistence type="predicted"/>
<protein>
    <submittedName>
        <fullName evidence="1">Uncharacterized protein</fullName>
    </submittedName>
</protein>
<gene>
    <name evidence="1" type="ORF">COU19_03035</name>
</gene>
<reference evidence="2" key="1">
    <citation type="submission" date="2017-09" db="EMBL/GenBank/DDBJ databases">
        <title>Depth-based differentiation of microbial function through sediment-hosted aquifers and enrichment of novel symbionts in the deep terrestrial subsurface.</title>
        <authorList>
            <person name="Probst A.J."/>
            <person name="Ladd B."/>
            <person name="Jarett J.K."/>
            <person name="Geller-Mcgrath D.E."/>
            <person name="Sieber C.M.K."/>
            <person name="Emerson J.B."/>
            <person name="Anantharaman K."/>
            <person name="Thomas B.C."/>
            <person name="Malmstrom R."/>
            <person name="Stieglmeier M."/>
            <person name="Klingl A."/>
            <person name="Woyke T."/>
            <person name="Ryan C.M."/>
            <person name="Banfield J.F."/>
        </authorList>
    </citation>
    <scope>NUCLEOTIDE SEQUENCE [LARGE SCALE GENOMIC DNA]</scope>
</reference>
<sequence length="59" mass="6957">MMKLLEDTARSRGYTFVTRDARVGNGYADKIAQNYRERIVESHEKTTAFGPQRYFKIRL</sequence>
<name>A0A2H0U966_9BACT</name>
<evidence type="ECO:0000313" key="1">
    <source>
        <dbReference type="EMBL" id="PIR82958.1"/>
    </source>
</evidence>
<dbReference type="AlphaFoldDB" id="A0A2H0U966"/>
<organism evidence="1 2">
    <name type="scientific">Candidatus Kaiserbacteria bacterium CG10_big_fil_rev_8_21_14_0_10_56_12</name>
    <dbReference type="NCBI Taxonomy" id="1974611"/>
    <lineage>
        <taxon>Bacteria</taxon>
        <taxon>Candidatus Kaiseribacteriota</taxon>
    </lineage>
</organism>
<dbReference type="EMBL" id="PFBL01000023">
    <property type="protein sequence ID" value="PIR82958.1"/>
    <property type="molecule type" value="Genomic_DNA"/>
</dbReference>
<evidence type="ECO:0000313" key="2">
    <source>
        <dbReference type="Proteomes" id="UP000230179"/>
    </source>
</evidence>
<comment type="caution">
    <text evidence="1">The sequence shown here is derived from an EMBL/GenBank/DDBJ whole genome shotgun (WGS) entry which is preliminary data.</text>
</comment>